<keyword evidence="3" id="KW-1185">Reference proteome</keyword>
<organism evidence="2 3">
    <name type="scientific">Oryza meyeriana var. granulata</name>
    <dbReference type="NCBI Taxonomy" id="110450"/>
    <lineage>
        <taxon>Eukaryota</taxon>
        <taxon>Viridiplantae</taxon>
        <taxon>Streptophyta</taxon>
        <taxon>Embryophyta</taxon>
        <taxon>Tracheophyta</taxon>
        <taxon>Spermatophyta</taxon>
        <taxon>Magnoliopsida</taxon>
        <taxon>Liliopsida</taxon>
        <taxon>Poales</taxon>
        <taxon>Poaceae</taxon>
        <taxon>BOP clade</taxon>
        <taxon>Oryzoideae</taxon>
        <taxon>Oryzeae</taxon>
        <taxon>Oryzinae</taxon>
        <taxon>Oryza</taxon>
        <taxon>Oryza meyeriana</taxon>
    </lineage>
</organism>
<evidence type="ECO:0000256" key="1">
    <source>
        <dbReference type="SAM" id="MobiDB-lite"/>
    </source>
</evidence>
<name>A0A6G1EYG8_9ORYZ</name>
<sequence length="72" mass="7002">MEEEDPTSFGRGRGGPGLLAAAIAIGAEGANSGGRGRGRGSAAAVGTEGRTPDAGISRARAPPAGPDKHVLH</sequence>
<protein>
    <submittedName>
        <fullName evidence="2">Uncharacterized protein</fullName>
    </submittedName>
</protein>
<dbReference type="Proteomes" id="UP000479710">
    <property type="component" value="Unassembled WGS sequence"/>
</dbReference>
<dbReference type="EMBL" id="SPHZ02000002">
    <property type="protein sequence ID" value="KAF0929629.1"/>
    <property type="molecule type" value="Genomic_DNA"/>
</dbReference>
<evidence type="ECO:0000313" key="3">
    <source>
        <dbReference type="Proteomes" id="UP000479710"/>
    </source>
</evidence>
<feature type="region of interest" description="Disordered" evidence="1">
    <location>
        <begin position="28"/>
        <end position="72"/>
    </location>
</feature>
<dbReference type="AlphaFoldDB" id="A0A6G1EYG8"/>
<evidence type="ECO:0000313" key="2">
    <source>
        <dbReference type="EMBL" id="KAF0929629.1"/>
    </source>
</evidence>
<gene>
    <name evidence="2" type="ORF">E2562_022987</name>
</gene>
<comment type="caution">
    <text evidence="2">The sequence shown here is derived from an EMBL/GenBank/DDBJ whole genome shotgun (WGS) entry which is preliminary data.</text>
</comment>
<reference evidence="2 3" key="1">
    <citation type="submission" date="2019-11" db="EMBL/GenBank/DDBJ databases">
        <title>Whole genome sequence of Oryza granulata.</title>
        <authorList>
            <person name="Li W."/>
        </authorList>
    </citation>
    <scope>NUCLEOTIDE SEQUENCE [LARGE SCALE GENOMIC DNA]</scope>
    <source>
        <strain evidence="3">cv. Menghai</strain>
        <tissue evidence="2">Leaf</tissue>
    </source>
</reference>
<accession>A0A6G1EYG8</accession>
<proteinExistence type="predicted"/>